<name>A0ABV4Q6Y0_9ACTN</name>
<keyword evidence="1" id="KW-0812">Transmembrane</keyword>
<gene>
    <name evidence="2" type="ORF">SM611_04990</name>
</gene>
<evidence type="ECO:0000313" key="3">
    <source>
        <dbReference type="Proteomes" id="UP001569963"/>
    </source>
</evidence>
<evidence type="ECO:0000256" key="1">
    <source>
        <dbReference type="SAM" id="Phobius"/>
    </source>
</evidence>
<protein>
    <recommendedName>
        <fullName evidence="4">CD225/dispanin family protein</fullName>
    </recommendedName>
</protein>
<dbReference type="Proteomes" id="UP001569963">
    <property type="component" value="Unassembled WGS sequence"/>
</dbReference>
<organism evidence="2 3">
    <name type="scientific">Actinomadura monticuli</name>
    <dbReference type="NCBI Taxonomy" id="3097367"/>
    <lineage>
        <taxon>Bacteria</taxon>
        <taxon>Bacillati</taxon>
        <taxon>Actinomycetota</taxon>
        <taxon>Actinomycetes</taxon>
        <taxon>Streptosporangiales</taxon>
        <taxon>Thermomonosporaceae</taxon>
        <taxon>Actinomadura</taxon>
    </lineage>
</organism>
<evidence type="ECO:0000313" key="2">
    <source>
        <dbReference type="EMBL" id="MFA1538279.1"/>
    </source>
</evidence>
<evidence type="ECO:0008006" key="4">
    <source>
        <dbReference type="Google" id="ProtNLM"/>
    </source>
</evidence>
<keyword evidence="1" id="KW-1133">Transmembrane helix</keyword>
<feature type="transmembrane region" description="Helical" evidence="1">
    <location>
        <begin position="20"/>
        <end position="41"/>
    </location>
</feature>
<keyword evidence="3" id="KW-1185">Reference proteome</keyword>
<dbReference type="RefSeq" id="WP_371947619.1">
    <property type="nucleotide sequence ID" value="NZ_JAXCEI010000002.1"/>
</dbReference>
<sequence>MFLGTAVPPSEQSGSGWTLIFWGLTALAITVPIVINYRGYADWVAGRRWNRALHKTHRQSVLYQRLAATVFTVIGFGAFVLGVIEVARG</sequence>
<keyword evidence="1" id="KW-0472">Membrane</keyword>
<dbReference type="EMBL" id="JAXCEI010000002">
    <property type="protein sequence ID" value="MFA1538279.1"/>
    <property type="molecule type" value="Genomic_DNA"/>
</dbReference>
<reference evidence="2 3" key="1">
    <citation type="submission" date="2023-11" db="EMBL/GenBank/DDBJ databases">
        <title>Actinomadura monticuli sp. nov., isolated from volcanic ash.</title>
        <authorList>
            <person name="Lee S.D."/>
            <person name="Yang H."/>
            <person name="Kim I.S."/>
        </authorList>
    </citation>
    <scope>NUCLEOTIDE SEQUENCE [LARGE SCALE GENOMIC DNA]</scope>
    <source>
        <strain evidence="2 3">DLS-62</strain>
    </source>
</reference>
<accession>A0ABV4Q6Y0</accession>
<comment type="caution">
    <text evidence="2">The sequence shown here is derived from an EMBL/GenBank/DDBJ whole genome shotgun (WGS) entry which is preliminary data.</text>
</comment>
<proteinExistence type="predicted"/>
<feature type="transmembrane region" description="Helical" evidence="1">
    <location>
        <begin position="62"/>
        <end position="84"/>
    </location>
</feature>